<gene>
    <name evidence="3" type="ORF">QTN89_16055</name>
</gene>
<feature type="compositionally biased region" description="Basic and acidic residues" evidence="1">
    <location>
        <begin position="118"/>
        <end position="141"/>
    </location>
</feature>
<comment type="caution">
    <text evidence="3">The sequence shown here is derived from an EMBL/GenBank/DDBJ whole genome shotgun (WGS) entry which is preliminary data.</text>
</comment>
<dbReference type="InterPro" id="IPR036938">
    <property type="entry name" value="PAP2/HPO_sf"/>
</dbReference>
<feature type="region of interest" description="Disordered" evidence="1">
    <location>
        <begin position="73"/>
        <end position="102"/>
    </location>
</feature>
<sequence length="623" mass="67842">MLRYLLEWMRRSENVKRIRRKPGTRRCLRAETLDKRQLLAANIFHNESMPEDVNEDGVVSAIDALTVINQLSLQEQGSERSDGDTDLDAMRGRRTDVNDDGRSSAMDALMVINRLHRDRDGNRPVVERPADENQADEKPADENVESETDDVSDEETDVVLEWNDVFGEILADSTENQNPGYASRSQAILNLAIYDAVAIATAGASAETFYDYAIDFTGAESLDTDVAAAQAAYTVLSSLYPDQQASLDMALQSNLSGAAENGNVSDSVALGTAVANEILALRAEDGFDAAAEYTYTDEVGYFQPDPLTPDVPVWGPAWGEVDTFAIDDSGDFLPEPTPGLDSEQYAQSYNEVLELGAADSDVRTPEQTEIGIFWAYDRVGLGTPIALFNDILQTVAIEQDNTLEENAALFAQASVAMADAGVVAWDTKFTEQFWRPVTAIQAGDADGNELTEGDADWVALGAPDGGDDEIGFTPQFPTYISGHATFGAALFGTLQEFYGTDEIAFEVTSQELEILLADPELQEAYGLDLDDATRSFSSFSEAMQENGRSRIYLGIHFDFDDTVGQEVGQAIAASVASEFTVAFDDGNNRDKITGNDRSGRHSGRDRDNDRIAAVDSVFGSDLF</sequence>
<dbReference type="CDD" id="cd03398">
    <property type="entry name" value="PAP2_haloperoxidase"/>
    <property type="match status" value="1"/>
</dbReference>
<keyword evidence="4" id="KW-1185">Reference proteome</keyword>
<dbReference type="Pfam" id="PF00404">
    <property type="entry name" value="Dockerin_1"/>
    <property type="match status" value="1"/>
</dbReference>
<evidence type="ECO:0000259" key="2">
    <source>
        <dbReference type="Pfam" id="PF17897"/>
    </source>
</evidence>
<protein>
    <submittedName>
        <fullName evidence="3">Dockerin type I domain-containing protein</fullName>
    </submittedName>
</protein>
<reference evidence="3 4" key="1">
    <citation type="submission" date="2023-06" db="EMBL/GenBank/DDBJ databases">
        <title>Roseiconus lacunae JC819 isolated from Gulf of Mannar region, Tamil Nadu.</title>
        <authorList>
            <person name="Pk S."/>
            <person name="Ch S."/>
            <person name="Ch V.R."/>
        </authorList>
    </citation>
    <scope>NUCLEOTIDE SEQUENCE [LARGE SCALE GENOMIC DNA]</scope>
    <source>
        <strain evidence="3 4">JC819</strain>
    </source>
</reference>
<dbReference type="Gene3D" id="1.10.606.20">
    <property type="match status" value="1"/>
</dbReference>
<dbReference type="EMBL" id="JASZZN010000011">
    <property type="protein sequence ID" value="MDM4016962.1"/>
    <property type="molecule type" value="Genomic_DNA"/>
</dbReference>
<evidence type="ECO:0000256" key="1">
    <source>
        <dbReference type="SAM" id="MobiDB-lite"/>
    </source>
</evidence>
<feature type="domain" description="Vanadium chloroperoxidase N-terminal" evidence="2">
    <location>
        <begin position="159"/>
        <end position="309"/>
    </location>
</feature>
<dbReference type="InterPro" id="IPR041067">
    <property type="entry name" value="VCPO_N"/>
</dbReference>
<dbReference type="Proteomes" id="UP001239462">
    <property type="component" value="Unassembled WGS sequence"/>
</dbReference>
<dbReference type="PANTHER" id="PTHR34599">
    <property type="entry name" value="PEROXIDASE-RELATED"/>
    <property type="match status" value="1"/>
</dbReference>
<accession>A0ABT7PKC7</accession>
<dbReference type="InterPro" id="IPR052559">
    <property type="entry name" value="V-haloperoxidase"/>
</dbReference>
<dbReference type="InterPro" id="IPR002105">
    <property type="entry name" value="Dockerin_1_rpt"/>
</dbReference>
<dbReference type="Gene3D" id="1.10.1330.10">
    <property type="entry name" value="Dockerin domain"/>
    <property type="match status" value="1"/>
</dbReference>
<dbReference type="Pfam" id="PF17897">
    <property type="entry name" value="VCPO_N"/>
    <property type="match status" value="1"/>
</dbReference>
<evidence type="ECO:0000313" key="4">
    <source>
        <dbReference type="Proteomes" id="UP001239462"/>
    </source>
</evidence>
<feature type="compositionally biased region" description="Basic and acidic residues" evidence="1">
    <location>
        <begin position="77"/>
        <end position="102"/>
    </location>
</feature>
<feature type="region of interest" description="Disordered" evidence="1">
    <location>
        <begin position="118"/>
        <end position="155"/>
    </location>
</feature>
<dbReference type="InterPro" id="IPR036439">
    <property type="entry name" value="Dockerin_dom_sf"/>
</dbReference>
<proteinExistence type="predicted"/>
<dbReference type="SUPFAM" id="SSF48317">
    <property type="entry name" value="Acid phosphatase/Vanadium-dependent haloperoxidase"/>
    <property type="match status" value="1"/>
</dbReference>
<evidence type="ECO:0000313" key="3">
    <source>
        <dbReference type="EMBL" id="MDM4016962.1"/>
    </source>
</evidence>
<feature type="compositionally biased region" description="Acidic residues" evidence="1">
    <location>
        <begin position="142"/>
        <end position="155"/>
    </location>
</feature>
<dbReference type="SUPFAM" id="SSF63446">
    <property type="entry name" value="Type I dockerin domain"/>
    <property type="match status" value="1"/>
</dbReference>
<dbReference type="PANTHER" id="PTHR34599:SF1">
    <property type="entry name" value="PHOSPHATIDIC ACID PHOSPHATASE TYPE 2_HALOPEROXIDASE DOMAIN-CONTAINING PROTEIN"/>
    <property type="match status" value="1"/>
</dbReference>
<organism evidence="3 4">
    <name type="scientific">Roseiconus lacunae</name>
    <dbReference type="NCBI Taxonomy" id="2605694"/>
    <lineage>
        <taxon>Bacteria</taxon>
        <taxon>Pseudomonadati</taxon>
        <taxon>Planctomycetota</taxon>
        <taxon>Planctomycetia</taxon>
        <taxon>Pirellulales</taxon>
        <taxon>Pirellulaceae</taxon>
        <taxon>Roseiconus</taxon>
    </lineage>
</organism>
<name>A0ABT7PKC7_9BACT</name>